<gene>
    <name evidence="2" type="ORF">KL86DYS1_12060</name>
</gene>
<feature type="chain" id="PRO_5013369970" evidence="1">
    <location>
        <begin position="19"/>
        <end position="273"/>
    </location>
</feature>
<reference evidence="2" key="1">
    <citation type="submission" date="2016-04" db="EMBL/GenBank/DDBJ databases">
        <authorList>
            <person name="Evans L.H."/>
            <person name="Alamgir A."/>
            <person name="Owens N."/>
            <person name="Weber N.D."/>
            <person name="Virtaneva K."/>
            <person name="Barbian K."/>
            <person name="Babar A."/>
            <person name="Rosenke K."/>
        </authorList>
    </citation>
    <scope>NUCLEOTIDE SEQUENCE</scope>
    <source>
        <strain evidence="2">86-1</strain>
    </source>
</reference>
<dbReference type="EMBL" id="FLUM01000001">
    <property type="protein sequence ID" value="SBV98016.1"/>
    <property type="molecule type" value="Genomic_DNA"/>
</dbReference>
<dbReference type="RefSeq" id="WP_296940567.1">
    <property type="nucleotide sequence ID" value="NZ_LT599032.1"/>
</dbReference>
<proteinExistence type="predicted"/>
<feature type="signal peptide" evidence="1">
    <location>
        <begin position="1"/>
        <end position="18"/>
    </location>
</feature>
<name>A0A212JF12_9BACT</name>
<organism evidence="2">
    <name type="scientific">uncultured Dysgonomonas sp</name>
    <dbReference type="NCBI Taxonomy" id="206096"/>
    <lineage>
        <taxon>Bacteria</taxon>
        <taxon>Pseudomonadati</taxon>
        <taxon>Bacteroidota</taxon>
        <taxon>Bacteroidia</taxon>
        <taxon>Bacteroidales</taxon>
        <taxon>Dysgonomonadaceae</taxon>
        <taxon>Dysgonomonas</taxon>
        <taxon>environmental samples</taxon>
    </lineage>
</organism>
<evidence type="ECO:0000313" key="2">
    <source>
        <dbReference type="EMBL" id="SBV98016.1"/>
    </source>
</evidence>
<evidence type="ECO:0000256" key="1">
    <source>
        <dbReference type="SAM" id="SignalP"/>
    </source>
</evidence>
<dbReference type="AlphaFoldDB" id="A0A212JF12"/>
<keyword evidence="1" id="KW-0732">Signal</keyword>
<sequence>MKKLVTLILLFVSLNSFSQLDLAKVAMDITIEGKYLYQLEKAAWSGTDIFSKSYKEPHRIGGYFSFMDGNKPKCLVFSKGNNPRVLGVVSFGDISIVETATIDFKERDFKALEKELYTIRTKAFEEVQQDTLFKAYNNTSLNLIPTNKGGEKIVYALTAPKVTGTVLFGNDYLMVFDKDNNLTEKEKLHRNLIPIKIDDEQEAIASMHSHAEGTDEFITATDICTLMLYAKFAGWKQHIVMSRYYVSIWDCESESLVIMTRDDYEKLKKEIKE</sequence>
<accession>A0A212JF12</accession>
<protein>
    <submittedName>
        <fullName evidence="2">Uncharacterized protein</fullName>
    </submittedName>
</protein>